<protein>
    <recommendedName>
        <fullName evidence="2">Pyruvate carboxyltransferase domain-containing protein</fullName>
    </recommendedName>
</protein>
<dbReference type="GO" id="GO:0009098">
    <property type="term" value="P:L-leucine biosynthetic process"/>
    <property type="evidence" value="ECO:0007669"/>
    <property type="project" value="TreeGrafter"/>
</dbReference>
<dbReference type="PANTHER" id="PTHR10277">
    <property type="entry name" value="HOMOCITRATE SYNTHASE-RELATED"/>
    <property type="match status" value="1"/>
</dbReference>
<dbReference type="RefSeq" id="WP_227119087.1">
    <property type="nucleotide sequence ID" value="NZ_LT598928.1"/>
</dbReference>
<keyword evidence="1" id="KW-0464">Manganese</keyword>
<gene>
    <name evidence="3" type="ORF">KM92DES2_10239</name>
</gene>
<dbReference type="InterPro" id="IPR050073">
    <property type="entry name" value="2-IPM_HCS-like"/>
</dbReference>
<dbReference type="InterPro" id="IPR013785">
    <property type="entry name" value="Aldolase_TIM"/>
</dbReference>
<evidence type="ECO:0000313" key="3">
    <source>
        <dbReference type="EMBL" id="SBV92228.1"/>
    </source>
</evidence>
<reference evidence="3" key="1">
    <citation type="submission" date="2016-04" db="EMBL/GenBank/DDBJ databases">
        <authorList>
            <person name="Evans L.H."/>
            <person name="Alamgir A."/>
            <person name="Owens N."/>
            <person name="Weber N.D."/>
            <person name="Virtaneva K."/>
            <person name="Barbian K."/>
            <person name="Babar A."/>
            <person name="Rosenke K."/>
        </authorList>
    </citation>
    <scope>NUCLEOTIDE SEQUENCE</scope>
    <source>
        <strain evidence="3">92-2</strain>
    </source>
</reference>
<dbReference type="Gene3D" id="3.20.20.70">
    <property type="entry name" value="Aldolase class I"/>
    <property type="match status" value="1"/>
</dbReference>
<dbReference type="Pfam" id="PF00682">
    <property type="entry name" value="HMGL-like"/>
    <property type="match status" value="1"/>
</dbReference>
<dbReference type="PROSITE" id="PS50991">
    <property type="entry name" value="PYR_CT"/>
    <property type="match status" value="1"/>
</dbReference>
<name>A0A212IYE9_9BACT</name>
<dbReference type="PANTHER" id="PTHR10277:SF9">
    <property type="entry name" value="2-ISOPROPYLMALATE SYNTHASE 1, CHLOROPLASTIC-RELATED"/>
    <property type="match status" value="1"/>
</dbReference>
<dbReference type="GO" id="GO:0003852">
    <property type="term" value="F:2-isopropylmalate synthase activity"/>
    <property type="evidence" value="ECO:0007669"/>
    <property type="project" value="TreeGrafter"/>
</dbReference>
<dbReference type="InterPro" id="IPR000891">
    <property type="entry name" value="PYR_CT"/>
</dbReference>
<dbReference type="SUPFAM" id="SSF51569">
    <property type="entry name" value="Aldolase"/>
    <property type="match status" value="1"/>
</dbReference>
<dbReference type="EMBL" id="FLUP01000001">
    <property type="protein sequence ID" value="SBV92228.1"/>
    <property type="molecule type" value="Genomic_DNA"/>
</dbReference>
<evidence type="ECO:0000256" key="1">
    <source>
        <dbReference type="ARBA" id="ARBA00023211"/>
    </source>
</evidence>
<evidence type="ECO:0000259" key="2">
    <source>
        <dbReference type="PROSITE" id="PS50991"/>
    </source>
</evidence>
<organism evidence="3">
    <name type="scientific">uncultured Desulfovibrio sp</name>
    <dbReference type="NCBI Taxonomy" id="167968"/>
    <lineage>
        <taxon>Bacteria</taxon>
        <taxon>Pseudomonadati</taxon>
        <taxon>Thermodesulfobacteriota</taxon>
        <taxon>Desulfovibrionia</taxon>
        <taxon>Desulfovibrionales</taxon>
        <taxon>Desulfovibrionaceae</taxon>
        <taxon>Desulfovibrio</taxon>
        <taxon>environmental samples</taxon>
    </lineage>
</organism>
<sequence length="334" mass="35609">MELFDCTLRDGGNVLGNGFPADLTERMLKGLVDCGVRYIEYGNANGIGAGEEQGKVAPLTDAQYMTLGKPLVDKARLGMFILAGNATEARVAAAAEAGLSFLRVGANAGDADKARQAVELVKKHKLEACYSLMKAYVLSPDALADEAARLQDMGVDMVTIMDSAGTMMPDEVCSYVKKMVRRVSIPVGFHGHNNLGMSVPNAVAAFREGAAIIDCGLMGMARSAGNLATEIAVAVFDRLGVRTADLNVLLRFIDEKLAPAMEKHNYRAPVVPLDLVFGLAGCHSSNTAALREASKEYGVDIFRLTMAVSAENRKNPSKDLIKQHASKLAAARCL</sequence>
<accession>A0A212IYE9</accession>
<feature type="domain" description="Pyruvate carboxyltransferase" evidence="2">
    <location>
        <begin position="1"/>
        <end position="254"/>
    </location>
</feature>
<proteinExistence type="predicted"/>
<dbReference type="AlphaFoldDB" id="A0A212IYE9"/>